<evidence type="ECO:0000313" key="2">
    <source>
        <dbReference type="Proteomes" id="UP000823928"/>
    </source>
</evidence>
<proteinExistence type="predicted"/>
<dbReference type="SUPFAM" id="SSF55874">
    <property type="entry name" value="ATPase domain of HSP90 chaperone/DNA topoisomerase II/histidine kinase"/>
    <property type="match status" value="1"/>
</dbReference>
<name>A0A9D1JN23_9BACT</name>
<dbReference type="EMBL" id="DVIU01000115">
    <property type="protein sequence ID" value="HIS36079.1"/>
    <property type="molecule type" value="Genomic_DNA"/>
</dbReference>
<sequence>MGKGFVQADISTIIEKLAKDVKFLQPVYEAITNSLEAGAKNITLAFSKDLAITGELSKITGFSITDDGEGFTKKNRDAFVVLWTKNKLKLGCKGSGRFTWLSVFEKINIKSQVKSENKEVCIPFSLDFDADKDISIKDKQIETTETTITFSDVTKDFYRVPSGNEKVVDKRCNADLSFVKTAIIEYLLIRLFLLKKNNKPFNIILKMDSQIEKITFEDIPDLSEKKFSIYSDITKQEYEFTLYYKFNKDGANSKKVYYCVNNRATKQLDDDSLGFSCGLPNKDSFVMLLCSDYFNDKDNDTRDDLVALSHLKQATFDVPLLYSDINPEMKRNMYEIILENYPEIHQINEQEEEKAIATAPHLTPFIRQDNDIVKSESSLITKANESFNKAKKKAQDNFKRILSAKTISDADFNSAVGQLSLIAVAELGEYILYRNSIIKALDEAIIDESKKEKLIHDIFMPQGTVINNTDGKADYKMSNMWLLDDKFMTFSNAFSDVSIKTIIETIFKDSTISADDIGMNSKKPDLAVFYNKDISRDALVVEFKSFNATLGEKEKSIAEISRNCYLLKEKIKEINTIWAYIITTIDDEFEISLRANGYKPRYTNANDGKILYFYNEGVAHIYALDIKAITADAFARNKTFLDILKSN</sequence>
<protein>
    <submittedName>
        <fullName evidence="1">ATP-binding protein</fullName>
    </submittedName>
</protein>
<dbReference type="Gene3D" id="3.30.565.10">
    <property type="entry name" value="Histidine kinase-like ATPase, C-terminal domain"/>
    <property type="match status" value="1"/>
</dbReference>
<dbReference type="GO" id="GO:0005524">
    <property type="term" value="F:ATP binding"/>
    <property type="evidence" value="ECO:0007669"/>
    <property type="project" value="UniProtKB-KW"/>
</dbReference>
<dbReference type="Proteomes" id="UP000823928">
    <property type="component" value="Unassembled WGS sequence"/>
</dbReference>
<dbReference type="InterPro" id="IPR036890">
    <property type="entry name" value="HATPase_C_sf"/>
</dbReference>
<keyword evidence="1" id="KW-0067">ATP-binding</keyword>
<comment type="caution">
    <text evidence="1">The sequence shown here is derived from an EMBL/GenBank/DDBJ whole genome shotgun (WGS) entry which is preliminary data.</text>
</comment>
<reference evidence="1" key="1">
    <citation type="submission" date="2020-10" db="EMBL/GenBank/DDBJ databases">
        <authorList>
            <person name="Gilroy R."/>
        </authorList>
    </citation>
    <scope>NUCLEOTIDE SEQUENCE</scope>
    <source>
        <strain evidence="1">6276</strain>
    </source>
</reference>
<accession>A0A9D1JN23</accession>
<organism evidence="1 2">
    <name type="scientific">Candidatus Scatousia excrementigallinarum</name>
    <dbReference type="NCBI Taxonomy" id="2840935"/>
    <lineage>
        <taxon>Bacteria</taxon>
        <taxon>Candidatus Scatousia</taxon>
    </lineage>
</organism>
<dbReference type="AlphaFoldDB" id="A0A9D1JN23"/>
<gene>
    <name evidence="1" type="ORF">IAC10_05550</name>
</gene>
<evidence type="ECO:0000313" key="1">
    <source>
        <dbReference type="EMBL" id="HIS36079.1"/>
    </source>
</evidence>
<dbReference type="Pfam" id="PF13589">
    <property type="entry name" value="HATPase_c_3"/>
    <property type="match status" value="1"/>
</dbReference>
<reference evidence="1" key="2">
    <citation type="journal article" date="2021" name="PeerJ">
        <title>Extensive microbial diversity within the chicken gut microbiome revealed by metagenomics and culture.</title>
        <authorList>
            <person name="Gilroy R."/>
            <person name="Ravi A."/>
            <person name="Getino M."/>
            <person name="Pursley I."/>
            <person name="Horton D.L."/>
            <person name="Alikhan N.F."/>
            <person name="Baker D."/>
            <person name="Gharbi K."/>
            <person name="Hall N."/>
            <person name="Watson M."/>
            <person name="Adriaenssens E.M."/>
            <person name="Foster-Nyarko E."/>
            <person name="Jarju S."/>
            <person name="Secka A."/>
            <person name="Antonio M."/>
            <person name="Oren A."/>
            <person name="Chaudhuri R.R."/>
            <person name="La Ragione R."/>
            <person name="Hildebrand F."/>
            <person name="Pallen M.J."/>
        </authorList>
    </citation>
    <scope>NUCLEOTIDE SEQUENCE</scope>
    <source>
        <strain evidence="1">6276</strain>
    </source>
</reference>
<keyword evidence="1" id="KW-0547">Nucleotide-binding</keyword>